<dbReference type="AlphaFoldDB" id="A0A1X3J1V3"/>
<protein>
    <submittedName>
        <fullName evidence="1">Uncharacterized protein</fullName>
    </submittedName>
</protein>
<organism evidence="1 2">
    <name type="scientific">Escherichia coli TA447</name>
    <dbReference type="NCBI Taxonomy" id="656447"/>
    <lineage>
        <taxon>Bacteria</taxon>
        <taxon>Pseudomonadati</taxon>
        <taxon>Pseudomonadota</taxon>
        <taxon>Gammaproteobacteria</taxon>
        <taxon>Enterobacterales</taxon>
        <taxon>Enterobacteriaceae</taxon>
        <taxon>Escherichia</taxon>
    </lineage>
</organism>
<name>A0A1X3J1V3_ECOLX</name>
<evidence type="ECO:0000313" key="2">
    <source>
        <dbReference type="Proteomes" id="UP000193942"/>
    </source>
</evidence>
<dbReference type="EMBL" id="ADIZ01000017">
    <property type="protein sequence ID" value="OSK94636.1"/>
    <property type="molecule type" value="Genomic_DNA"/>
</dbReference>
<gene>
    <name evidence="1" type="ORF">ECXG_03501</name>
</gene>
<comment type="caution">
    <text evidence="1">The sequence shown here is derived from an EMBL/GenBank/DDBJ whole genome shotgun (WGS) entry which is preliminary data.</text>
</comment>
<evidence type="ECO:0000313" key="1">
    <source>
        <dbReference type="EMBL" id="OSK94636.1"/>
    </source>
</evidence>
<proteinExistence type="predicted"/>
<accession>A0A1X3J1V3</accession>
<dbReference type="Proteomes" id="UP000193942">
    <property type="component" value="Unassembled WGS sequence"/>
</dbReference>
<sequence>MSATDVHCFPLFSGVLLREETNSKILNLFARNQKEHLFATK</sequence>
<reference evidence="1 2" key="1">
    <citation type="submission" date="2010-04" db="EMBL/GenBank/DDBJ databases">
        <title>The Genome Sequence of Escherichia coli TA447.</title>
        <authorList>
            <consortium name="The Broad Institute Genome Sequencing Platform"/>
            <consortium name="The Broad Institute Genome Sequencing Center for Infectious Disease"/>
            <person name="Feldgarden M."/>
            <person name="Gordon D.M."/>
            <person name="Johnson J.R."/>
            <person name="Johnston B.D."/>
            <person name="Young S."/>
            <person name="Zeng Q."/>
            <person name="Koehrsen M."/>
            <person name="Alvarado L."/>
            <person name="Berlin A.M."/>
            <person name="Borenstein D."/>
            <person name="Chapman S.B."/>
            <person name="Chen Z."/>
            <person name="Engels R."/>
            <person name="Freedman E."/>
            <person name="Gellesch M."/>
            <person name="Goldberg J."/>
            <person name="Griggs A."/>
            <person name="Gujja S."/>
            <person name="Heilman E.R."/>
            <person name="Heiman D.I."/>
            <person name="Hepburn T.A."/>
            <person name="Howarth C."/>
            <person name="Jen D."/>
            <person name="Larson L."/>
            <person name="Mehta T."/>
            <person name="Park D."/>
            <person name="Pearson M."/>
            <person name="Richards J."/>
            <person name="Roberts A."/>
            <person name="Saif S."/>
            <person name="Shea T.D."/>
            <person name="Shenoy N."/>
            <person name="Sisk P."/>
            <person name="Stolte C."/>
            <person name="Sykes S.N."/>
            <person name="Walk T."/>
            <person name="White J."/>
            <person name="Yandava C."/>
            <person name="Haas B."/>
            <person name="Henn M.R."/>
            <person name="Nusbaum C."/>
            <person name="Birren B."/>
        </authorList>
    </citation>
    <scope>NUCLEOTIDE SEQUENCE [LARGE SCALE GENOMIC DNA]</scope>
    <source>
        <strain evidence="1 2">TA447</strain>
    </source>
</reference>